<gene>
    <name evidence="2" type="ORF">EV141_2196</name>
</gene>
<evidence type="ECO:0000313" key="3">
    <source>
        <dbReference type="Proteomes" id="UP000293519"/>
    </source>
</evidence>
<evidence type="ECO:0000256" key="1">
    <source>
        <dbReference type="SAM" id="Phobius"/>
    </source>
</evidence>
<keyword evidence="1" id="KW-1133">Transmembrane helix</keyword>
<comment type="caution">
    <text evidence="2">The sequence shown here is derived from an EMBL/GenBank/DDBJ whole genome shotgun (WGS) entry which is preliminary data.</text>
</comment>
<name>A0A4Q7LKV8_9MICO</name>
<dbReference type="Proteomes" id="UP000293519">
    <property type="component" value="Unassembled WGS sequence"/>
</dbReference>
<dbReference type="AlphaFoldDB" id="A0A4Q7LKV8"/>
<evidence type="ECO:0000313" key="2">
    <source>
        <dbReference type="EMBL" id="RZS55206.1"/>
    </source>
</evidence>
<proteinExistence type="predicted"/>
<sequence length="193" mass="19289">MIVQQRLRSAAAFVAGLFVVFGVAWAGEAFAASTVSITSPVAGDTVSGDILVEGSLAGEGDVVLTVALTEQVLGDCGSTVVERTVPAVAGEAFSVALATASLVPGEYCAVVVVDDGRLSAAIGDVRVEPAFASDGGVQLPTLELPGENPITASPPAVPGVEVLLPTALGAIAAVSVVVLSVGLAVRRRRLQDI</sequence>
<keyword evidence="1" id="KW-0812">Transmembrane</keyword>
<keyword evidence="1" id="KW-0472">Membrane</keyword>
<reference evidence="2 3" key="1">
    <citation type="journal article" date="2015" name="Stand. Genomic Sci.">
        <title>Genomic Encyclopedia of Bacterial and Archaeal Type Strains, Phase III: the genomes of soil and plant-associated and newly described type strains.</title>
        <authorList>
            <person name="Whitman W.B."/>
            <person name="Woyke T."/>
            <person name="Klenk H.P."/>
            <person name="Zhou Y."/>
            <person name="Lilburn T.G."/>
            <person name="Beck B.J."/>
            <person name="De Vos P."/>
            <person name="Vandamme P."/>
            <person name="Eisen J.A."/>
            <person name="Garrity G."/>
            <person name="Hugenholtz P."/>
            <person name="Kyrpides N.C."/>
        </authorList>
    </citation>
    <scope>NUCLEOTIDE SEQUENCE [LARGE SCALE GENOMIC DNA]</scope>
    <source>
        <strain evidence="2 3">CV2</strain>
    </source>
</reference>
<organism evidence="2 3">
    <name type="scientific">Microcella putealis</name>
    <dbReference type="NCBI Taxonomy" id="337005"/>
    <lineage>
        <taxon>Bacteria</taxon>
        <taxon>Bacillati</taxon>
        <taxon>Actinomycetota</taxon>
        <taxon>Actinomycetes</taxon>
        <taxon>Micrococcales</taxon>
        <taxon>Microbacteriaceae</taxon>
        <taxon>Microcella</taxon>
    </lineage>
</organism>
<feature type="transmembrane region" description="Helical" evidence="1">
    <location>
        <begin position="162"/>
        <end position="185"/>
    </location>
</feature>
<protein>
    <submittedName>
        <fullName evidence="2">Uncharacterized protein</fullName>
    </submittedName>
</protein>
<dbReference type="EMBL" id="SGWW01000004">
    <property type="protein sequence ID" value="RZS55206.1"/>
    <property type="molecule type" value="Genomic_DNA"/>
</dbReference>
<accession>A0A4Q7LKV8</accession>
<keyword evidence="3" id="KW-1185">Reference proteome</keyword>